<accession>A0A371GZA5</accession>
<dbReference type="Gene3D" id="3.30.70.270">
    <property type="match status" value="1"/>
</dbReference>
<keyword evidence="1" id="KW-0511">Multifunctional enzyme</keyword>
<organism evidence="4 5">
    <name type="scientific">Mucuna pruriens</name>
    <name type="common">Velvet bean</name>
    <name type="synonym">Dolichos pruriens</name>
    <dbReference type="NCBI Taxonomy" id="157652"/>
    <lineage>
        <taxon>Eukaryota</taxon>
        <taxon>Viridiplantae</taxon>
        <taxon>Streptophyta</taxon>
        <taxon>Embryophyta</taxon>
        <taxon>Tracheophyta</taxon>
        <taxon>Spermatophyta</taxon>
        <taxon>Magnoliopsida</taxon>
        <taxon>eudicotyledons</taxon>
        <taxon>Gunneridae</taxon>
        <taxon>Pentapetalae</taxon>
        <taxon>rosids</taxon>
        <taxon>fabids</taxon>
        <taxon>Fabales</taxon>
        <taxon>Fabaceae</taxon>
        <taxon>Papilionoideae</taxon>
        <taxon>50 kb inversion clade</taxon>
        <taxon>NPAAA clade</taxon>
        <taxon>indigoferoid/millettioid clade</taxon>
        <taxon>Phaseoleae</taxon>
        <taxon>Mucuna</taxon>
    </lineage>
</organism>
<evidence type="ECO:0000259" key="3">
    <source>
        <dbReference type="Pfam" id="PF17919"/>
    </source>
</evidence>
<dbReference type="Proteomes" id="UP000257109">
    <property type="component" value="Unassembled WGS sequence"/>
</dbReference>
<name>A0A371GZA5_MUCPR</name>
<gene>
    <name evidence="4" type="primary">pol</name>
    <name evidence="4" type="ORF">CR513_21518</name>
</gene>
<dbReference type="AlphaFoldDB" id="A0A371GZA5"/>
<dbReference type="InterPro" id="IPR041577">
    <property type="entry name" value="RT_RNaseH_2"/>
</dbReference>
<dbReference type="PANTHER" id="PTHR37984:SF5">
    <property type="entry name" value="PROTEIN NYNRIN-LIKE"/>
    <property type="match status" value="1"/>
</dbReference>
<proteinExistence type="predicted"/>
<dbReference type="InterPro" id="IPR000477">
    <property type="entry name" value="RT_dom"/>
</dbReference>
<dbReference type="InterPro" id="IPR043502">
    <property type="entry name" value="DNA/RNA_pol_sf"/>
</dbReference>
<protein>
    <submittedName>
        <fullName evidence="4">Retrovirus-related Pol polyprotein from transposon gypsy</fullName>
    </submittedName>
</protein>
<dbReference type="InterPro" id="IPR043128">
    <property type="entry name" value="Rev_trsase/Diguanyl_cyclase"/>
</dbReference>
<feature type="domain" description="Reverse transcriptase" evidence="2">
    <location>
        <begin position="18"/>
        <end position="99"/>
    </location>
</feature>
<feature type="domain" description="Reverse transcriptase/retrotransposon-derived protein RNase H-like" evidence="3">
    <location>
        <begin position="149"/>
        <end position="194"/>
    </location>
</feature>
<dbReference type="PANTHER" id="PTHR37984">
    <property type="entry name" value="PROTEIN CBG26694"/>
    <property type="match status" value="1"/>
</dbReference>
<dbReference type="GO" id="GO:0003824">
    <property type="term" value="F:catalytic activity"/>
    <property type="evidence" value="ECO:0007669"/>
    <property type="project" value="UniProtKB-KW"/>
</dbReference>
<feature type="non-terminal residue" evidence="4">
    <location>
        <position position="1"/>
    </location>
</feature>
<evidence type="ECO:0000259" key="2">
    <source>
        <dbReference type="Pfam" id="PF00078"/>
    </source>
</evidence>
<sequence length="194" mass="22524">MDCHFILFITIRYRQLILYLDDLLDELYGVCVFQNRFAKYLIGKCVVVYFDDILIYSNCIDDYILHVRSMLLLLRQECLYVSLEKCTFRTSEVVSLGYVVGSKGVKVYDEKSWPTPKIVGDVRSFNRFFIKYFSTLASPLNGVVKKDVALKERLTNAFILAFLNFRKTFELEYDASNVGVGVKLLQKGHPIAYF</sequence>
<dbReference type="EMBL" id="QJKJ01004019">
    <property type="protein sequence ID" value="RDX95892.1"/>
    <property type="molecule type" value="Genomic_DNA"/>
</dbReference>
<comment type="caution">
    <text evidence="4">The sequence shown here is derived from an EMBL/GenBank/DDBJ whole genome shotgun (WGS) entry which is preliminary data.</text>
</comment>
<dbReference type="OrthoDB" id="1928132at2759"/>
<evidence type="ECO:0000313" key="4">
    <source>
        <dbReference type="EMBL" id="RDX95892.1"/>
    </source>
</evidence>
<dbReference type="Pfam" id="PF00078">
    <property type="entry name" value="RVT_1"/>
    <property type="match status" value="1"/>
</dbReference>
<evidence type="ECO:0000256" key="1">
    <source>
        <dbReference type="ARBA" id="ARBA00023268"/>
    </source>
</evidence>
<dbReference type="InterPro" id="IPR050951">
    <property type="entry name" value="Retrovirus_Pol_polyprotein"/>
</dbReference>
<evidence type="ECO:0000313" key="5">
    <source>
        <dbReference type="Proteomes" id="UP000257109"/>
    </source>
</evidence>
<dbReference type="Pfam" id="PF17919">
    <property type="entry name" value="RT_RNaseH_2"/>
    <property type="match status" value="1"/>
</dbReference>
<reference evidence="4" key="1">
    <citation type="submission" date="2018-05" db="EMBL/GenBank/DDBJ databases">
        <title>Draft genome of Mucuna pruriens seed.</title>
        <authorList>
            <person name="Nnadi N.E."/>
            <person name="Vos R."/>
            <person name="Hasami M.H."/>
            <person name="Devisetty U.K."/>
            <person name="Aguiy J.C."/>
        </authorList>
    </citation>
    <scope>NUCLEOTIDE SEQUENCE [LARGE SCALE GENOMIC DNA]</scope>
    <source>
        <strain evidence="4">JCA_2017</strain>
    </source>
</reference>
<dbReference type="SUPFAM" id="SSF56672">
    <property type="entry name" value="DNA/RNA polymerases"/>
    <property type="match status" value="1"/>
</dbReference>
<keyword evidence="5" id="KW-1185">Reference proteome</keyword>